<keyword evidence="5" id="KW-0498">Mitosis</keyword>
<dbReference type="FunFam" id="1.10.472.10:FF:000001">
    <property type="entry name" value="G2/mitotic-specific cyclin"/>
    <property type="match status" value="1"/>
</dbReference>
<dbReference type="PIRSF" id="PIRSF001771">
    <property type="entry name" value="Cyclin_A_B_D_E"/>
    <property type="match status" value="1"/>
</dbReference>
<dbReference type="PANTHER" id="PTHR10177">
    <property type="entry name" value="CYCLINS"/>
    <property type="match status" value="1"/>
</dbReference>
<evidence type="ECO:0000256" key="7">
    <source>
        <dbReference type="ARBA" id="ARBA00023306"/>
    </source>
</evidence>
<comment type="subunit">
    <text evidence="3">Interacts with the CDC2 protein kinase to form a serine/threonine kinase holoenzyme complex also known as maturation promoting factor (MPF). The cyclin subunit imparts substrate specificity to the complex.</text>
</comment>
<accession>A0A6P5TIP4</accession>
<dbReference type="InterPro" id="IPR013763">
    <property type="entry name" value="Cyclin-like_dom"/>
</dbReference>
<evidence type="ECO:0000256" key="1">
    <source>
        <dbReference type="ARBA" id="ARBA00003222"/>
    </source>
</evidence>
<dbReference type="Pfam" id="PF00134">
    <property type="entry name" value="Cyclin_N"/>
    <property type="match status" value="1"/>
</dbReference>
<dbReference type="InterPro" id="IPR004367">
    <property type="entry name" value="Cyclin_C-dom"/>
</dbReference>
<dbReference type="CDD" id="cd20567">
    <property type="entry name" value="CYCLIN_AtCycB-like_rpt1"/>
    <property type="match status" value="1"/>
</dbReference>
<dbReference type="InterPro" id="IPR048258">
    <property type="entry name" value="Cyclins_cyclin-box"/>
</dbReference>
<feature type="region of interest" description="Disordered" evidence="10">
    <location>
        <begin position="1"/>
        <end position="24"/>
    </location>
</feature>
<reference evidence="14" key="1">
    <citation type="submission" date="2025-08" db="UniProtKB">
        <authorList>
            <consortium name="RefSeq"/>
        </authorList>
    </citation>
    <scope>IDENTIFICATION</scope>
</reference>
<dbReference type="SMART" id="SM00385">
    <property type="entry name" value="CYCLIN"/>
    <property type="match status" value="2"/>
</dbReference>
<dbReference type="KEGG" id="pavi:110767933"/>
<organism evidence="13 14">
    <name type="scientific">Prunus avium</name>
    <name type="common">Cherry</name>
    <name type="synonym">Cerasus avium</name>
    <dbReference type="NCBI Taxonomy" id="42229"/>
    <lineage>
        <taxon>Eukaryota</taxon>
        <taxon>Viridiplantae</taxon>
        <taxon>Streptophyta</taxon>
        <taxon>Embryophyta</taxon>
        <taxon>Tracheophyta</taxon>
        <taxon>Spermatophyta</taxon>
        <taxon>Magnoliopsida</taxon>
        <taxon>eudicotyledons</taxon>
        <taxon>Gunneridae</taxon>
        <taxon>Pentapetalae</taxon>
        <taxon>rosids</taxon>
        <taxon>fabids</taxon>
        <taxon>Rosales</taxon>
        <taxon>Rosaceae</taxon>
        <taxon>Amygdaloideae</taxon>
        <taxon>Amygdaleae</taxon>
        <taxon>Prunus</taxon>
    </lineage>
</organism>
<evidence type="ECO:0000256" key="2">
    <source>
        <dbReference type="ARBA" id="ARBA00006955"/>
    </source>
</evidence>
<keyword evidence="13" id="KW-1185">Reference proteome</keyword>
<dbReference type="InterPro" id="IPR036915">
    <property type="entry name" value="Cyclin-like_sf"/>
</dbReference>
<dbReference type="SMART" id="SM01332">
    <property type="entry name" value="Cyclin_C"/>
    <property type="match status" value="1"/>
</dbReference>
<comment type="similarity">
    <text evidence="2">Belongs to the cyclin family. Cyclin AB subfamily.</text>
</comment>
<feature type="domain" description="Cyclin-like" evidence="11">
    <location>
        <begin position="245"/>
        <end position="329"/>
    </location>
</feature>
<name>A0A6P5TIP4_PRUAV</name>
<dbReference type="GO" id="GO:0016538">
    <property type="term" value="F:cyclin-dependent protein serine/threonine kinase regulator activity"/>
    <property type="evidence" value="ECO:0007669"/>
    <property type="project" value="InterPro"/>
</dbReference>
<feature type="domain" description="Cyclin-like" evidence="11">
    <location>
        <begin position="342"/>
        <end position="426"/>
    </location>
</feature>
<dbReference type="Proteomes" id="UP000515124">
    <property type="component" value="Unplaced"/>
</dbReference>
<dbReference type="GeneID" id="110767933"/>
<dbReference type="Gene3D" id="1.10.472.10">
    <property type="entry name" value="Cyclin-like"/>
    <property type="match status" value="2"/>
</dbReference>
<dbReference type="GO" id="GO:0044772">
    <property type="term" value="P:mitotic cell cycle phase transition"/>
    <property type="evidence" value="ECO:0007669"/>
    <property type="project" value="InterPro"/>
</dbReference>
<dbReference type="PROSITE" id="PS00292">
    <property type="entry name" value="CYCLINS"/>
    <property type="match status" value="1"/>
</dbReference>
<protein>
    <recommendedName>
        <fullName evidence="8">B-like cyclin</fullName>
    </recommendedName>
</protein>
<sequence>MEHARAAVLPQQPRGNDKVKNEAHRRNRRVLGDIGNNLEAGRIVEGKPPVQISRPITRFISLSLSLSLSGEITNKLYLTCRSFHAQLLAKAQQAQAEKNHVNPVLPVVEDKKRGPAKKVAVAVAPKKAIEKPKSETLVVISSDERVKDKPVNQCKPVEGPSRKEVKTLTSILTARSKAMAGGVNIKPKEKIVDFDSADVNDELAVVEYIDDLYQFYKLTEDDSRVNDYMESQPDINPKMRSILIDWLVEVHRKFELMPETFYLTVNIIDRYLSMKIVSRRELQLVGISSMVIASKYEEIWAPQVNDFVCLSDYAYTGDQILLMEKAILGKLEWYLTVPTPYVFLSRYIKASVSPGEEMKNMVFFLAELGIMHYPTTIRYSPSLIAAAAVYTARCTLNKAPFWTETLKHHTGYSEEQLRDCAKLLVGFHLKAAESNLQAVYRKFSKPEHGAVALFTPAKSFQSSSSS</sequence>
<evidence type="ECO:0000259" key="12">
    <source>
        <dbReference type="SMART" id="SM01332"/>
    </source>
</evidence>
<dbReference type="Pfam" id="PF02984">
    <property type="entry name" value="Cyclin_C"/>
    <property type="match status" value="1"/>
</dbReference>
<evidence type="ECO:0000256" key="9">
    <source>
        <dbReference type="RuleBase" id="RU000383"/>
    </source>
</evidence>
<dbReference type="AlphaFoldDB" id="A0A6P5TIP4"/>
<feature type="domain" description="Cyclin C-terminal" evidence="12">
    <location>
        <begin position="338"/>
        <end position="457"/>
    </location>
</feature>
<evidence type="ECO:0000256" key="5">
    <source>
        <dbReference type="ARBA" id="ARBA00022776"/>
    </source>
</evidence>
<dbReference type="GO" id="GO:0051301">
    <property type="term" value="P:cell division"/>
    <property type="evidence" value="ECO:0007669"/>
    <property type="project" value="UniProtKB-KW"/>
</dbReference>
<dbReference type="InterPro" id="IPR046965">
    <property type="entry name" value="Cyclin_A/B-like"/>
</dbReference>
<evidence type="ECO:0000313" key="13">
    <source>
        <dbReference type="Proteomes" id="UP000515124"/>
    </source>
</evidence>
<evidence type="ECO:0000256" key="10">
    <source>
        <dbReference type="SAM" id="MobiDB-lite"/>
    </source>
</evidence>
<feature type="compositionally biased region" description="Basic and acidic residues" evidence="10">
    <location>
        <begin position="15"/>
        <end position="24"/>
    </location>
</feature>
<dbReference type="FunFam" id="1.10.472.10:FF:000032">
    <property type="entry name" value="G2/mitotic-specific cyclin-1"/>
    <property type="match status" value="1"/>
</dbReference>
<proteinExistence type="inferred from homology"/>
<dbReference type="CDD" id="cd20511">
    <property type="entry name" value="CYCLIN_AtCycB-like_rpt2"/>
    <property type="match status" value="1"/>
</dbReference>
<keyword evidence="6 9" id="KW-0195">Cyclin</keyword>
<evidence type="ECO:0000259" key="11">
    <source>
        <dbReference type="SMART" id="SM00385"/>
    </source>
</evidence>
<dbReference type="InterPro" id="IPR006671">
    <property type="entry name" value="Cyclin_N"/>
</dbReference>
<evidence type="ECO:0000256" key="3">
    <source>
        <dbReference type="ARBA" id="ARBA00011177"/>
    </source>
</evidence>
<evidence type="ECO:0000256" key="6">
    <source>
        <dbReference type="ARBA" id="ARBA00023127"/>
    </source>
</evidence>
<keyword evidence="4" id="KW-0132">Cell division</keyword>
<evidence type="ECO:0000313" key="14">
    <source>
        <dbReference type="RefSeq" id="XP_021827288.1"/>
    </source>
</evidence>
<comment type="function">
    <text evidence="1">Essential for the control of the cell cycle at the G2/M (mitosis) transition.</text>
</comment>
<keyword evidence="7" id="KW-0131">Cell cycle</keyword>
<gene>
    <name evidence="14" type="primary">LOC110767933</name>
</gene>
<dbReference type="SUPFAM" id="SSF47954">
    <property type="entry name" value="Cyclin-like"/>
    <property type="match status" value="2"/>
</dbReference>
<evidence type="ECO:0000256" key="4">
    <source>
        <dbReference type="ARBA" id="ARBA00022618"/>
    </source>
</evidence>
<dbReference type="RefSeq" id="XP_021827288.1">
    <property type="nucleotide sequence ID" value="XM_021971596.1"/>
</dbReference>
<dbReference type="InterPro" id="IPR039361">
    <property type="entry name" value="Cyclin"/>
</dbReference>
<evidence type="ECO:0000256" key="8">
    <source>
        <dbReference type="ARBA" id="ARBA00032263"/>
    </source>
</evidence>
<dbReference type="GO" id="GO:0010332">
    <property type="term" value="P:response to gamma radiation"/>
    <property type="evidence" value="ECO:0007669"/>
    <property type="project" value="UniProtKB-ARBA"/>
</dbReference>